<keyword evidence="11 15" id="KW-0539">Nucleus</keyword>
<evidence type="ECO:0000256" key="3">
    <source>
        <dbReference type="ARBA" id="ARBA00022473"/>
    </source>
</evidence>
<dbReference type="SMART" id="SM00339">
    <property type="entry name" value="FH"/>
    <property type="match status" value="1"/>
</dbReference>
<dbReference type="InterPro" id="IPR036390">
    <property type="entry name" value="WH_DNA-bd_sf"/>
</dbReference>
<proteinExistence type="predicted"/>
<keyword evidence="9" id="KW-0010">Activator</keyword>
<evidence type="ECO:0000256" key="2">
    <source>
        <dbReference type="ARBA" id="ARBA00004496"/>
    </source>
</evidence>
<dbReference type="GO" id="GO:0009896">
    <property type="term" value="P:positive regulation of catabolic process"/>
    <property type="evidence" value="ECO:0007669"/>
    <property type="project" value="UniProtKB-ARBA"/>
</dbReference>
<dbReference type="InterPro" id="IPR036388">
    <property type="entry name" value="WH-like_DNA-bd_sf"/>
</dbReference>
<dbReference type="GO" id="GO:0005737">
    <property type="term" value="C:cytoplasm"/>
    <property type="evidence" value="ECO:0007669"/>
    <property type="project" value="UniProtKB-SubCell"/>
</dbReference>
<dbReference type="FunFam" id="1.10.10.10:FF:000032">
    <property type="entry name" value="Forkhead box protein O4"/>
    <property type="match status" value="1"/>
</dbReference>
<evidence type="ECO:0000256" key="1">
    <source>
        <dbReference type="ARBA" id="ARBA00004123"/>
    </source>
</evidence>
<dbReference type="InterPro" id="IPR032067">
    <property type="entry name" value="FOXO-TAD"/>
</dbReference>
<reference evidence="18" key="1">
    <citation type="journal article" date="2016" name="Ticks Tick Borne Dis.">
        <title>De novo assembly and annotation of the salivary gland transcriptome of Rhipicephalus appendiculatus male and female ticks during blood feeding.</title>
        <authorList>
            <person name="de Castro M.H."/>
            <person name="de Klerk D."/>
            <person name="Pienaar R."/>
            <person name="Latif A.A."/>
            <person name="Rees D.J."/>
            <person name="Mans B.J."/>
        </authorList>
    </citation>
    <scope>NUCLEOTIDE SEQUENCE</scope>
    <source>
        <tissue evidence="18">Salivary glands</tissue>
    </source>
</reference>
<dbReference type="PROSITE" id="PS50039">
    <property type="entry name" value="FORK_HEAD_3"/>
    <property type="match status" value="1"/>
</dbReference>
<feature type="region of interest" description="Disordered" evidence="16">
    <location>
        <begin position="1"/>
        <end position="57"/>
    </location>
</feature>
<dbReference type="GO" id="GO:0031349">
    <property type="term" value="P:positive regulation of defense response"/>
    <property type="evidence" value="ECO:0007669"/>
    <property type="project" value="UniProtKB-ARBA"/>
</dbReference>
<dbReference type="GO" id="GO:0042594">
    <property type="term" value="P:response to starvation"/>
    <property type="evidence" value="ECO:0007669"/>
    <property type="project" value="UniProtKB-ARBA"/>
</dbReference>
<evidence type="ECO:0000256" key="12">
    <source>
        <dbReference type="ARBA" id="ARBA00023306"/>
    </source>
</evidence>
<keyword evidence="8 15" id="KW-0238">DNA-binding</keyword>
<keyword evidence="10" id="KW-0804">Transcription</keyword>
<protein>
    <recommendedName>
        <fullName evidence="14">Forkhead box protein O</fullName>
    </recommendedName>
</protein>
<dbReference type="PROSITE" id="PS00658">
    <property type="entry name" value="FORK_HEAD_2"/>
    <property type="match status" value="1"/>
</dbReference>
<dbReference type="SUPFAM" id="SSF46785">
    <property type="entry name" value="Winged helix' DNA-binding domain"/>
    <property type="match status" value="1"/>
</dbReference>
<dbReference type="GO" id="GO:0008286">
    <property type="term" value="P:insulin receptor signaling pathway"/>
    <property type="evidence" value="ECO:0007669"/>
    <property type="project" value="UniProtKB-ARBA"/>
</dbReference>
<evidence type="ECO:0000256" key="15">
    <source>
        <dbReference type="PROSITE-ProRule" id="PRU00089"/>
    </source>
</evidence>
<dbReference type="InterPro" id="IPR030456">
    <property type="entry name" value="TF_fork_head_CS_2"/>
</dbReference>
<keyword evidence="5" id="KW-0597">Phosphoprotein</keyword>
<dbReference type="Pfam" id="PF16676">
    <property type="entry name" value="FOXO-TAD"/>
    <property type="match status" value="1"/>
</dbReference>
<dbReference type="EMBL" id="GEDV01010556">
    <property type="protein sequence ID" value="JAP78001.1"/>
    <property type="molecule type" value="Transcribed_RNA"/>
</dbReference>
<dbReference type="GO" id="GO:0000978">
    <property type="term" value="F:RNA polymerase II cis-regulatory region sequence-specific DNA binding"/>
    <property type="evidence" value="ECO:0007669"/>
    <property type="project" value="TreeGrafter"/>
</dbReference>
<name>A0A131YJ97_RHIAP</name>
<evidence type="ECO:0000256" key="8">
    <source>
        <dbReference type="ARBA" id="ARBA00023125"/>
    </source>
</evidence>
<dbReference type="GO" id="GO:0005634">
    <property type="term" value="C:nucleus"/>
    <property type="evidence" value="ECO:0007669"/>
    <property type="project" value="UniProtKB-SubCell"/>
</dbReference>
<evidence type="ECO:0000256" key="7">
    <source>
        <dbReference type="ARBA" id="ARBA00023015"/>
    </source>
</evidence>
<evidence type="ECO:0000256" key="14">
    <source>
        <dbReference type="ARBA" id="ARBA00039893"/>
    </source>
</evidence>
<evidence type="ECO:0000256" key="10">
    <source>
        <dbReference type="ARBA" id="ARBA00023163"/>
    </source>
</evidence>
<dbReference type="PANTHER" id="PTHR45767:SF2">
    <property type="entry name" value="FORKHEAD BOX PROTEIN O"/>
    <property type="match status" value="1"/>
</dbReference>
<feature type="region of interest" description="Disordered" evidence="16">
    <location>
        <begin position="135"/>
        <end position="220"/>
    </location>
</feature>
<dbReference type="Pfam" id="PF00250">
    <property type="entry name" value="Forkhead"/>
    <property type="match status" value="1"/>
</dbReference>
<evidence type="ECO:0000256" key="13">
    <source>
        <dbReference type="ARBA" id="ARBA00038846"/>
    </source>
</evidence>
<keyword evidence="12" id="KW-0131">Cell cycle</keyword>
<keyword evidence="6" id="KW-0341">Growth regulation</keyword>
<evidence type="ECO:0000256" key="4">
    <source>
        <dbReference type="ARBA" id="ARBA00022490"/>
    </source>
</evidence>
<feature type="DNA-binding region" description="Fork-head" evidence="15">
    <location>
        <begin position="59"/>
        <end position="152"/>
    </location>
</feature>
<dbReference type="GO" id="GO:0040015">
    <property type="term" value="P:negative regulation of multicellular organism growth"/>
    <property type="evidence" value="ECO:0007669"/>
    <property type="project" value="UniProtKB-ARBA"/>
</dbReference>
<dbReference type="GO" id="GO:0050778">
    <property type="term" value="P:positive regulation of immune response"/>
    <property type="evidence" value="ECO:0007669"/>
    <property type="project" value="UniProtKB-ARBA"/>
</dbReference>
<keyword evidence="3" id="KW-0217">Developmental protein</keyword>
<dbReference type="PRINTS" id="PR00053">
    <property type="entry name" value="FORKHEAD"/>
</dbReference>
<sequence length="319" mass="35328">MDRLADVEPGFEPQTRARSNTWPLPRPENYGGDEKAGAQESPFGEAGAPKKNSSRRNAWGNMSYADLITQAIQSAPEKRLTLSQIYEWMVQNVPYFKDKGDSNSSAGWKNSIRHNLSLHSRFMRVQNEGAGKSSWWMLNPDAKPGKAARRRATSMETPRYEKKRGRLKKKLEALRASPSPSSSEGPLDPFPESPPASRLDLQHCSPLAPLSGSPSAWPPQQLMPVDRYGAGPLADTLTQSMTLGDRHDTAPPPPMGPSASQVMGRLLTFNDHLPNDLDLDHLDAVPGLHCDVDQVIQHELSVDGNLDFNFDTHARPWVH</sequence>
<feature type="domain" description="Fork-head" evidence="17">
    <location>
        <begin position="59"/>
        <end position="152"/>
    </location>
</feature>
<evidence type="ECO:0000259" key="17">
    <source>
        <dbReference type="PROSITE" id="PS50039"/>
    </source>
</evidence>
<dbReference type="AlphaFoldDB" id="A0A131YJ97"/>
<comment type="subcellular location">
    <subcellularLocation>
        <location evidence="2">Cytoplasm</location>
    </subcellularLocation>
    <subcellularLocation>
        <location evidence="1 15">Nucleus</location>
    </subcellularLocation>
</comment>
<dbReference type="GO" id="GO:0010883">
    <property type="term" value="P:regulation of lipid storage"/>
    <property type="evidence" value="ECO:0007669"/>
    <property type="project" value="UniProtKB-ARBA"/>
</dbReference>
<dbReference type="GO" id="GO:0034599">
    <property type="term" value="P:cellular response to oxidative stress"/>
    <property type="evidence" value="ECO:0007669"/>
    <property type="project" value="UniProtKB-ARBA"/>
</dbReference>
<evidence type="ECO:0000256" key="11">
    <source>
        <dbReference type="ARBA" id="ARBA00023242"/>
    </source>
</evidence>
<organism evidence="18">
    <name type="scientific">Rhipicephalus appendiculatus</name>
    <name type="common">Brown ear tick</name>
    <dbReference type="NCBI Taxonomy" id="34631"/>
    <lineage>
        <taxon>Eukaryota</taxon>
        <taxon>Metazoa</taxon>
        <taxon>Ecdysozoa</taxon>
        <taxon>Arthropoda</taxon>
        <taxon>Chelicerata</taxon>
        <taxon>Arachnida</taxon>
        <taxon>Acari</taxon>
        <taxon>Parasitiformes</taxon>
        <taxon>Ixodida</taxon>
        <taxon>Ixodoidea</taxon>
        <taxon>Ixodidae</taxon>
        <taxon>Rhipicephalinae</taxon>
        <taxon>Rhipicephalus</taxon>
        <taxon>Rhipicephalus</taxon>
    </lineage>
</organism>
<evidence type="ECO:0000256" key="6">
    <source>
        <dbReference type="ARBA" id="ARBA00022604"/>
    </source>
</evidence>
<keyword evidence="4" id="KW-0963">Cytoplasm</keyword>
<dbReference type="CDD" id="cd20032">
    <property type="entry name" value="FH_FOXO"/>
    <property type="match status" value="1"/>
</dbReference>
<dbReference type="PANTHER" id="PTHR45767">
    <property type="entry name" value="FORKHEAD BOX PROTEIN O"/>
    <property type="match status" value="1"/>
</dbReference>
<evidence type="ECO:0000256" key="16">
    <source>
        <dbReference type="SAM" id="MobiDB-lite"/>
    </source>
</evidence>
<accession>A0A131YJ97</accession>
<dbReference type="GO" id="GO:0008340">
    <property type="term" value="P:determination of adult lifespan"/>
    <property type="evidence" value="ECO:0007669"/>
    <property type="project" value="UniProtKB-ARBA"/>
</dbReference>
<comment type="subunit">
    <text evidence="13">Interacts with melt.</text>
</comment>
<dbReference type="InterPro" id="IPR001766">
    <property type="entry name" value="Fork_head_dom"/>
</dbReference>
<keyword evidence="7" id="KW-0805">Transcription regulation</keyword>
<dbReference type="GO" id="GO:0001228">
    <property type="term" value="F:DNA-binding transcription activator activity, RNA polymerase II-specific"/>
    <property type="evidence" value="ECO:0007669"/>
    <property type="project" value="UniProtKB-ARBA"/>
</dbReference>
<feature type="compositionally biased region" description="Low complexity" evidence="16">
    <location>
        <begin position="205"/>
        <end position="219"/>
    </location>
</feature>
<evidence type="ECO:0000313" key="18">
    <source>
        <dbReference type="EMBL" id="JAP78001.1"/>
    </source>
</evidence>
<dbReference type="Gene3D" id="1.10.10.10">
    <property type="entry name" value="Winged helix-like DNA-binding domain superfamily/Winged helix DNA-binding domain"/>
    <property type="match status" value="1"/>
</dbReference>
<evidence type="ECO:0000256" key="9">
    <source>
        <dbReference type="ARBA" id="ARBA00023159"/>
    </source>
</evidence>
<evidence type="ECO:0000256" key="5">
    <source>
        <dbReference type="ARBA" id="ARBA00022553"/>
    </source>
</evidence>